<keyword evidence="1" id="KW-0812">Transmembrane</keyword>
<keyword evidence="3" id="KW-1185">Reference proteome</keyword>
<dbReference type="AlphaFoldDB" id="A0A2C6KMK6"/>
<protein>
    <recommendedName>
        <fullName evidence="4">Transmembrane protein</fullName>
    </recommendedName>
</protein>
<dbReference type="Proteomes" id="UP000221165">
    <property type="component" value="Unassembled WGS sequence"/>
</dbReference>
<proteinExistence type="predicted"/>
<dbReference type="VEuPathDB" id="ToxoDB:CSUI_008482"/>
<keyword evidence="1" id="KW-0472">Membrane</keyword>
<evidence type="ECO:0000313" key="3">
    <source>
        <dbReference type="Proteomes" id="UP000221165"/>
    </source>
</evidence>
<feature type="transmembrane region" description="Helical" evidence="1">
    <location>
        <begin position="115"/>
        <end position="143"/>
    </location>
</feature>
<dbReference type="EMBL" id="MIGC01004748">
    <property type="protein sequence ID" value="PHJ17694.1"/>
    <property type="molecule type" value="Genomic_DNA"/>
</dbReference>
<accession>A0A2C6KMK6</accession>
<evidence type="ECO:0008006" key="4">
    <source>
        <dbReference type="Google" id="ProtNLM"/>
    </source>
</evidence>
<evidence type="ECO:0000313" key="2">
    <source>
        <dbReference type="EMBL" id="PHJ17694.1"/>
    </source>
</evidence>
<keyword evidence="1" id="KW-1133">Transmembrane helix</keyword>
<gene>
    <name evidence="2" type="ORF">CSUI_008482</name>
</gene>
<evidence type="ECO:0000256" key="1">
    <source>
        <dbReference type="SAM" id="Phobius"/>
    </source>
</evidence>
<comment type="caution">
    <text evidence="2">The sequence shown here is derived from an EMBL/GenBank/DDBJ whole genome shotgun (WGS) entry which is preliminary data.</text>
</comment>
<sequence>MSVPHSKKAKRNTKVVDDLSISLISIVRACMHAKKCMHACDPPLSTSSVIYGSSILIRHSEEFRERRKERRKKERKENRKRSGDWAICLSITWLDLSEEEEISSRKKRQVASLHLSFLSSVGFLFFVVAAIDLSLLVLLQFLFV</sequence>
<dbReference type="RefSeq" id="XP_067919410.1">
    <property type="nucleotide sequence ID" value="XM_068068614.1"/>
</dbReference>
<dbReference type="GeneID" id="94431825"/>
<name>A0A2C6KMK6_9APIC</name>
<reference evidence="2 3" key="1">
    <citation type="journal article" date="2017" name="Int. J. Parasitol.">
        <title>The genome of the protozoan parasite Cystoisospora suis and a reverse vaccinology approach to identify vaccine candidates.</title>
        <authorList>
            <person name="Palmieri N."/>
            <person name="Shrestha A."/>
            <person name="Ruttkowski B."/>
            <person name="Beck T."/>
            <person name="Vogl C."/>
            <person name="Tomley F."/>
            <person name="Blake D.P."/>
            <person name="Joachim A."/>
        </authorList>
    </citation>
    <scope>NUCLEOTIDE SEQUENCE [LARGE SCALE GENOMIC DNA]</scope>
    <source>
        <strain evidence="2 3">Wien I</strain>
    </source>
</reference>
<organism evidence="2 3">
    <name type="scientific">Cystoisospora suis</name>
    <dbReference type="NCBI Taxonomy" id="483139"/>
    <lineage>
        <taxon>Eukaryota</taxon>
        <taxon>Sar</taxon>
        <taxon>Alveolata</taxon>
        <taxon>Apicomplexa</taxon>
        <taxon>Conoidasida</taxon>
        <taxon>Coccidia</taxon>
        <taxon>Eucoccidiorida</taxon>
        <taxon>Eimeriorina</taxon>
        <taxon>Sarcocystidae</taxon>
        <taxon>Cystoisospora</taxon>
    </lineage>
</organism>